<accession>A0A1C7LYK7</accession>
<dbReference type="EMBL" id="LUGG01000015">
    <property type="protein sequence ID" value="OBZ69742.1"/>
    <property type="molecule type" value="Genomic_DNA"/>
</dbReference>
<reference evidence="1 2" key="1">
    <citation type="submission" date="2016-03" db="EMBL/GenBank/DDBJ databases">
        <title>Whole genome sequencing of Grifola frondosa 9006-11.</title>
        <authorList>
            <person name="Min B."/>
            <person name="Park H."/>
            <person name="Kim J.-G."/>
            <person name="Cho H."/>
            <person name="Oh Y.-L."/>
            <person name="Kong W.-S."/>
            <person name="Choi I.-G."/>
        </authorList>
    </citation>
    <scope>NUCLEOTIDE SEQUENCE [LARGE SCALE GENOMIC DNA]</scope>
    <source>
        <strain evidence="1 2">9006-11</strain>
    </source>
</reference>
<dbReference type="OrthoDB" id="3237250at2759"/>
<evidence type="ECO:0000313" key="2">
    <source>
        <dbReference type="Proteomes" id="UP000092993"/>
    </source>
</evidence>
<proteinExistence type="predicted"/>
<dbReference type="Proteomes" id="UP000092993">
    <property type="component" value="Unassembled WGS sequence"/>
</dbReference>
<protein>
    <submittedName>
        <fullName evidence="1">Uncharacterized protein</fullName>
    </submittedName>
</protein>
<comment type="caution">
    <text evidence="1">The sequence shown here is derived from an EMBL/GenBank/DDBJ whole genome shotgun (WGS) entry which is preliminary data.</text>
</comment>
<name>A0A1C7LYK7_GRIFR</name>
<dbReference type="STRING" id="5627.A0A1C7LYK7"/>
<evidence type="ECO:0000313" key="1">
    <source>
        <dbReference type="EMBL" id="OBZ69742.1"/>
    </source>
</evidence>
<keyword evidence="2" id="KW-1185">Reference proteome</keyword>
<dbReference type="AlphaFoldDB" id="A0A1C7LYK7"/>
<gene>
    <name evidence="1" type="ORF">A0H81_10360</name>
</gene>
<sequence>MIPRELPAFDSKVFARDQRIYVGFNANQLPPVPTAPGHMSFEDAEVELWEFTSLTWTTPRYPYAPFAPAGRSVFLFTGPMFGVLEVFRKSVPLDRIQHRHHSDWQLAAHLRKSWNDLENSLKATIAFFAGKKRVDFLEMTRFPSPSHFGYNDVHVTDSRTRAAIMRSRDAFRPMMALCSYYIAFQLRRNEILPDYPQWARDMNDGGFHPQWVQGLIDSVVGNFRTTQRVGAFVSLSCPCIREIEVYINARVPIFIDYREGSPTWRQDGGFLKNYTPRPTPSPGCLRLMRLVSFPSLLLRSPGLRMSFLLLPNLCLSPIVSPVRSLVRR</sequence>
<organism evidence="1 2">
    <name type="scientific">Grifola frondosa</name>
    <name type="common">Maitake</name>
    <name type="synonym">Polyporus frondosus</name>
    <dbReference type="NCBI Taxonomy" id="5627"/>
    <lineage>
        <taxon>Eukaryota</taxon>
        <taxon>Fungi</taxon>
        <taxon>Dikarya</taxon>
        <taxon>Basidiomycota</taxon>
        <taxon>Agaricomycotina</taxon>
        <taxon>Agaricomycetes</taxon>
        <taxon>Polyporales</taxon>
        <taxon>Grifolaceae</taxon>
        <taxon>Grifola</taxon>
    </lineage>
</organism>